<dbReference type="Pfam" id="PF00125">
    <property type="entry name" value="Histone"/>
    <property type="match status" value="2"/>
</dbReference>
<feature type="domain" description="Core Histone H2A/H2B/H3" evidence="3">
    <location>
        <begin position="73"/>
        <end position="129"/>
    </location>
</feature>
<dbReference type="EMBL" id="PYDT01000002">
    <property type="protein sequence ID" value="THU68891.1"/>
    <property type="molecule type" value="Genomic_DNA"/>
</dbReference>
<dbReference type="CDD" id="cd22911">
    <property type="entry name" value="HFD_H3"/>
    <property type="match status" value="1"/>
</dbReference>
<gene>
    <name evidence="4" type="ORF">C4D60_Mb08t08630</name>
</gene>
<evidence type="ECO:0000313" key="5">
    <source>
        <dbReference type="Proteomes" id="UP000317650"/>
    </source>
</evidence>
<dbReference type="PANTHER" id="PTHR11426">
    <property type="entry name" value="HISTONE H3"/>
    <property type="match status" value="1"/>
</dbReference>
<protein>
    <recommendedName>
        <fullName evidence="3">Core Histone H2A/H2B/H3 domain-containing protein</fullName>
    </recommendedName>
</protein>
<feature type="domain" description="Core Histone H2A/H2B/H3" evidence="3">
    <location>
        <begin position="183"/>
        <end position="218"/>
    </location>
</feature>
<dbReference type="InterPro" id="IPR009072">
    <property type="entry name" value="Histone-fold"/>
</dbReference>
<comment type="similarity">
    <text evidence="1">Belongs to the histone H3 family.</text>
</comment>
<feature type="compositionally biased region" description="Polar residues" evidence="2">
    <location>
        <begin position="40"/>
        <end position="49"/>
    </location>
</feature>
<evidence type="ECO:0000259" key="3">
    <source>
        <dbReference type="Pfam" id="PF00125"/>
    </source>
</evidence>
<organism evidence="4 5">
    <name type="scientific">Musa balbisiana</name>
    <name type="common">Banana</name>
    <dbReference type="NCBI Taxonomy" id="52838"/>
    <lineage>
        <taxon>Eukaryota</taxon>
        <taxon>Viridiplantae</taxon>
        <taxon>Streptophyta</taxon>
        <taxon>Embryophyta</taxon>
        <taxon>Tracheophyta</taxon>
        <taxon>Spermatophyta</taxon>
        <taxon>Magnoliopsida</taxon>
        <taxon>Liliopsida</taxon>
        <taxon>Zingiberales</taxon>
        <taxon>Musaceae</taxon>
        <taxon>Musa</taxon>
    </lineage>
</organism>
<sequence length="224" mass="25321">MARTKHLSNRSSSRPRKRFHFGRSPGQRTPADANRPATPSGATPRTTATRSRDTPQGAPSQSKQQPRRRRFRPGVVALREIRNLQKTWNLLIPFAPFVRLVREITHFYSKEVNRWTPEALVAIQEVLERGEARLECLANLPGGALQTGAAWALARAQVLGASGKRLGKPRRPNQDFRSGSVLAAETHMIEMFEDAYLCAIHAKRVTLMQKDIHLARRIGGRRHW</sequence>
<dbReference type="AlphaFoldDB" id="A0A4S8K2B0"/>
<evidence type="ECO:0000313" key="4">
    <source>
        <dbReference type="EMBL" id="THU68891.1"/>
    </source>
</evidence>
<evidence type="ECO:0000256" key="1">
    <source>
        <dbReference type="ARBA" id="ARBA00010343"/>
    </source>
</evidence>
<accession>A0A4S8K2B0</accession>
<dbReference type="SUPFAM" id="SSF47113">
    <property type="entry name" value="Histone-fold"/>
    <property type="match status" value="2"/>
</dbReference>
<feature type="region of interest" description="Disordered" evidence="2">
    <location>
        <begin position="1"/>
        <end position="71"/>
    </location>
</feature>
<keyword evidence="5" id="KW-1185">Reference proteome</keyword>
<comment type="caution">
    <text evidence="4">The sequence shown here is derived from an EMBL/GenBank/DDBJ whole genome shotgun (WGS) entry which is preliminary data.</text>
</comment>
<dbReference type="Proteomes" id="UP000317650">
    <property type="component" value="Chromosome 8"/>
</dbReference>
<feature type="compositionally biased region" description="Basic residues" evidence="2">
    <location>
        <begin position="1"/>
        <end position="21"/>
    </location>
</feature>
<dbReference type="GO" id="GO:0046982">
    <property type="term" value="F:protein heterodimerization activity"/>
    <property type="evidence" value="ECO:0007669"/>
    <property type="project" value="InterPro"/>
</dbReference>
<proteinExistence type="inferred from homology"/>
<reference evidence="4 5" key="1">
    <citation type="journal article" date="2019" name="Nat. Plants">
        <title>Genome sequencing of Musa balbisiana reveals subgenome evolution and function divergence in polyploid bananas.</title>
        <authorList>
            <person name="Yao X."/>
        </authorList>
    </citation>
    <scope>NUCLEOTIDE SEQUENCE [LARGE SCALE GENOMIC DNA]</scope>
    <source>
        <strain evidence="5">cv. DH-PKW</strain>
        <tissue evidence="4">Leaves</tissue>
    </source>
</reference>
<dbReference type="Gene3D" id="1.10.20.10">
    <property type="entry name" value="Histone, subunit A"/>
    <property type="match status" value="2"/>
</dbReference>
<dbReference type="InterPro" id="IPR000164">
    <property type="entry name" value="Histone_H3/CENP-A"/>
</dbReference>
<dbReference type="GO" id="GO:0030527">
    <property type="term" value="F:structural constituent of chromatin"/>
    <property type="evidence" value="ECO:0007669"/>
    <property type="project" value="InterPro"/>
</dbReference>
<dbReference type="PROSITE" id="PS00959">
    <property type="entry name" value="HISTONE_H3_2"/>
    <property type="match status" value="1"/>
</dbReference>
<dbReference type="GO" id="GO:0003677">
    <property type="term" value="F:DNA binding"/>
    <property type="evidence" value="ECO:0007669"/>
    <property type="project" value="InterPro"/>
</dbReference>
<dbReference type="STRING" id="52838.A0A4S8K2B0"/>
<dbReference type="SMART" id="SM00428">
    <property type="entry name" value="H3"/>
    <property type="match status" value="1"/>
</dbReference>
<dbReference type="InterPro" id="IPR007125">
    <property type="entry name" value="H2A/H2B/H3"/>
</dbReference>
<evidence type="ECO:0000256" key="2">
    <source>
        <dbReference type="SAM" id="MobiDB-lite"/>
    </source>
</evidence>
<dbReference type="GO" id="GO:0000786">
    <property type="term" value="C:nucleosome"/>
    <property type="evidence" value="ECO:0007669"/>
    <property type="project" value="InterPro"/>
</dbReference>
<name>A0A4S8K2B0_MUSBA</name>